<evidence type="ECO:0000313" key="4">
    <source>
        <dbReference type="Proteomes" id="UP001055156"/>
    </source>
</evidence>
<keyword evidence="4" id="KW-1185">Reference proteome</keyword>
<sequence length="114" mass="12310">MRSASRFGLAIAALSAVFASQAAQAQYYDDPPPPRGYYREYRDPYDAPPPRRYAPPPRYRATGLNCDAVQNGLTGLQPFSCPLPGPRPLGARCYCETPVAPLSGPQTAVGRVVP</sequence>
<gene>
    <name evidence="3" type="ORF">LKMONMHP_0497</name>
</gene>
<feature type="compositionally biased region" description="Pro residues" evidence="1">
    <location>
        <begin position="46"/>
        <end position="57"/>
    </location>
</feature>
<accession>A0ABQ4T5D3</accession>
<reference evidence="3" key="2">
    <citation type="submission" date="2021-08" db="EMBL/GenBank/DDBJ databases">
        <authorList>
            <person name="Tani A."/>
            <person name="Ola A."/>
            <person name="Ogura Y."/>
            <person name="Katsura K."/>
            <person name="Hayashi T."/>
        </authorList>
    </citation>
    <scope>NUCLEOTIDE SEQUENCE</scope>
    <source>
        <strain evidence="3">NBRC 15689</strain>
    </source>
</reference>
<evidence type="ECO:0000256" key="2">
    <source>
        <dbReference type="SAM" id="SignalP"/>
    </source>
</evidence>
<dbReference type="Proteomes" id="UP001055156">
    <property type="component" value="Unassembled WGS sequence"/>
</dbReference>
<feature type="region of interest" description="Disordered" evidence="1">
    <location>
        <begin position="25"/>
        <end position="57"/>
    </location>
</feature>
<reference evidence="3" key="1">
    <citation type="journal article" date="2021" name="Front. Microbiol.">
        <title>Comprehensive Comparative Genomics and Phenotyping of Methylobacterium Species.</title>
        <authorList>
            <person name="Alessa O."/>
            <person name="Ogura Y."/>
            <person name="Fujitani Y."/>
            <person name="Takami H."/>
            <person name="Hayashi T."/>
            <person name="Sahin N."/>
            <person name="Tani A."/>
        </authorList>
    </citation>
    <scope>NUCLEOTIDE SEQUENCE</scope>
    <source>
        <strain evidence="3">NBRC 15689</strain>
    </source>
</reference>
<comment type="caution">
    <text evidence="3">The sequence shown here is derived from an EMBL/GenBank/DDBJ whole genome shotgun (WGS) entry which is preliminary data.</text>
</comment>
<organism evidence="3 4">
    <name type="scientific">Methylobacterium organophilum</name>
    <dbReference type="NCBI Taxonomy" id="410"/>
    <lineage>
        <taxon>Bacteria</taxon>
        <taxon>Pseudomonadati</taxon>
        <taxon>Pseudomonadota</taxon>
        <taxon>Alphaproteobacteria</taxon>
        <taxon>Hyphomicrobiales</taxon>
        <taxon>Methylobacteriaceae</taxon>
        <taxon>Methylobacterium</taxon>
    </lineage>
</organism>
<feature type="chain" id="PRO_5046338605" evidence="2">
    <location>
        <begin position="26"/>
        <end position="114"/>
    </location>
</feature>
<dbReference type="EMBL" id="BPQV01000001">
    <property type="protein sequence ID" value="GJE25659.1"/>
    <property type="molecule type" value="Genomic_DNA"/>
</dbReference>
<feature type="signal peptide" evidence="2">
    <location>
        <begin position="1"/>
        <end position="25"/>
    </location>
</feature>
<proteinExistence type="predicted"/>
<name>A0ABQ4T5D3_METOR</name>
<protein>
    <submittedName>
        <fullName evidence="3">Uncharacterized protein</fullName>
    </submittedName>
</protein>
<evidence type="ECO:0000313" key="3">
    <source>
        <dbReference type="EMBL" id="GJE25659.1"/>
    </source>
</evidence>
<evidence type="ECO:0000256" key="1">
    <source>
        <dbReference type="SAM" id="MobiDB-lite"/>
    </source>
</evidence>
<dbReference type="RefSeq" id="WP_238309584.1">
    <property type="nucleotide sequence ID" value="NZ_BPQV01000001.1"/>
</dbReference>
<keyword evidence="2" id="KW-0732">Signal</keyword>